<feature type="transmembrane region" description="Helical" evidence="2">
    <location>
        <begin position="15"/>
        <end position="36"/>
    </location>
</feature>
<reference evidence="3" key="1">
    <citation type="submission" date="2018-05" db="EMBL/GenBank/DDBJ databases">
        <authorList>
            <person name="Lanie J.A."/>
            <person name="Ng W.-L."/>
            <person name="Kazmierczak K.M."/>
            <person name="Andrzejewski T.M."/>
            <person name="Davidsen T.M."/>
            <person name="Wayne K.J."/>
            <person name="Tettelin H."/>
            <person name="Glass J.I."/>
            <person name="Rusch D."/>
            <person name="Podicherti R."/>
            <person name="Tsui H.-C.T."/>
            <person name="Winkler M.E."/>
        </authorList>
    </citation>
    <scope>NUCLEOTIDE SEQUENCE</scope>
</reference>
<dbReference type="EMBL" id="UINC01003016">
    <property type="protein sequence ID" value="SVA02546.1"/>
    <property type="molecule type" value="Genomic_DNA"/>
</dbReference>
<keyword evidence="2" id="KW-0472">Membrane</keyword>
<name>A0A381SF18_9ZZZZ</name>
<protein>
    <recommendedName>
        <fullName evidence="4">PilN domain-containing protein</fullName>
    </recommendedName>
</protein>
<evidence type="ECO:0008006" key="4">
    <source>
        <dbReference type="Google" id="ProtNLM"/>
    </source>
</evidence>
<evidence type="ECO:0000256" key="2">
    <source>
        <dbReference type="SAM" id="Phobius"/>
    </source>
</evidence>
<keyword evidence="2" id="KW-1133">Transmembrane helix</keyword>
<keyword evidence="2" id="KW-0812">Transmembrane</keyword>
<evidence type="ECO:0000256" key="1">
    <source>
        <dbReference type="SAM" id="MobiDB-lite"/>
    </source>
</evidence>
<feature type="region of interest" description="Disordered" evidence="1">
    <location>
        <begin position="201"/>
        <end position="235"/>
    </location>
</feature>
<evidence type="ECO:0000313" key="3">
    <source>
        <dbReference type="EMBL" id="SVA02546.1"/>
    </source>
</evidence>
<proteinExistence type="predicted"/>
<dbReference type="AlphaFoldDB" id="A0A381SF18"/>
<organism evidence="3">
    <name type="scientific">marine metagenome</name>
    <dbReference type="NCBI Taxonomy" id="408172"/>
    <lineage>
        <taxon>unclassified sequences</taxon>
        <taxon>metagenomes</taxon>
        <taxon>ecological metagenomes</taxon>
    </lineage>
</organism>
<accession>A0A381SF18</accession>
<sequence length="235" mass="25036">MLRGNLATRPFYNEGAVYMVLGIVAVAGLVVLGNGVRRVLDLSQRSTTVASLVEDAEREEANLAGRTLELQRAVSPQSLEEVEVAAREAKSLIEQRVFSWTEFFNRIETTLPPDVMLTEVRPDIESGSIEVTMGVMGRNLDAISLFIRALENSGAFNEVLNVASDLTDDGMYRAVLSGQYMSGSIAPPALGDAIELGVDDVARENGTVDDPGRSGAGAPVEPDAGSGVSRPGGRR</sequence>
<gene>
    <name evidence="3" type="ORF">METZ01_LOCUS55400</name>
</gene>